<dbReference type="EMBL" id="KE356561">
    <property type="protein sequence ID" value="ERG95916.1"/>
    <property type="molecule type" value="Genomic_DNA"/>
</dbReference>
<dbReference type="AlphaFoldDB" id="U1PU78"/>
<evidence type="ECO:0000313" key="2">
    <source>
        <dbReference type="Proteomes" id="UP000030710"/>
    </source>
</evidence>
<sequence length="64" mass="7102">MEFLVVVSTLTPVPRLAVIVLIFTITNLTQLTDGDAVLNDVCREDVQEVVFRPGQLLTDTKRTS</sequence>
<protein>
    <submittedName>
        <fullName evidence="1">Uncharacterized protein</fullName>
    </submittedName>
</protein>
<reference evidence="1 2" key="1">
    <citation type="journal article" date="2013" name="PLoS ONE">
        <title>Assembly-driven community genomics of a hypersaline microbial ecosystem.</title>
        <authorList>
            <person name="Podell S."/>
            <person name="Ugalde J.A."/>
            <person name="Narasingarao P."/>
            <person name="Banfield J.F."/>
            <person name="Heidelberg K.B."/>
            <person name="Allen E.E."/>
        </authorList>
    </citation>
    <scope>NUCLEOTIDE SEQUENCE [LARGE SCALE GENOMIC DNA]</scope>
    <source>
        <strain evidence="2">J07HQW2</strain>
    </source>
</reference>
<dbReference type="HOGENOM" id="CLU_202928_0_0_2"/>
<evidence type="ECO:0000313" key="1">
    <source>
        <dbReference type="EMBL" id="ERG95916.1"/>
    </source>
</evidence>
<accession>U1PU78</accession>
<organism evidence="1 2">
    <name type="scientific">Haloquadratum walsbyi J07HQW2</name>
    <dbReference type="NCBI Taxonomy" id="1238425"/>
    <lineage>
        <taxon>Archaea</taxon>
        <taxon>Methanobacteriati</taxon>
        <taxon>Methanobacteriota</taxon>
        <taxon>Stenosarchaea group</taxon>
        <taxon>Halobacteria</taxon>
        <taxon>Halobacteriales</taxon>
        <taxon>Haloferacaceae</taxon>
        <taxon>Haloquadratum</taxon>
    </lineage>
</organism>
<name>U1PU78_9EURY</name>
<proteinExistence type="predicted"/>
<gene>
    <name evidence="1" type="ORF">J07HQW2_02376</name>
</gene>
<dbReference type="Proteomes" id="UP000030710">
    <property type="component" value="Unassembled WGS sequence"/>
</dbReference>